<reference evidence="1 2" key="1">
    <citation type="journal article" date="2021" name="Appl. Environ. Microbiol.">
        <title>Genetic linkage and physical mapping for an oyster mushroom Pleurotus cornucopiae and QTL analysis for the trait cap color.</title>
        <authorList>
            <person name="Zhang Y."/>
            <person name="Gao W."/>
            <person name="Sonnenberg A."/>
            <person name="Chen Q."/>
            <person name="Zhang J."/>
            <person name="Huang C."/>
        </authorList>
    </citation>
    <scope>NUCLEOTIDE SEQUENCE [LARGE SCALE GENOMIC DNA]</scope>
    <source>
        <strain evidence="1">CCMSSC00406</strain>
    </source>
</reference>
<organism evidence="1 2">
    <name type="scientific">Pleurotus cornucopiae</name>
    <name type="common">Cornucopia mushroom</name>
    <dbReference type="NCBI Taxonomy" id="5321"/>
    <lineage>
        <taxon>Eukaryota</taxon>
        <taxon>Fungi</taxon>
        <taxon>Dikarya</taxon>
        <taxon>Basidiomycota</taxon>
        <taxon>Agaricomycotina</taxon>
        <taxon>Agaricomycetes</taxon>
        <taxon>Agaricomycetidae</taxon>
        <taxon>Agaricales</taxon>
        <taxon>Pleurotineae</taxon>
        <taxon>Pleurotaceae</taxon>
        <taxon>Pleurotus</taxon>
    </lineage>
</organism>
<dbReference type="EMBL" id="WQMT02000011">
    <property type="protein sequence ID" value="KAG9217505.1"/>
    <property type="molecule type" value="Genomic_DNA"/>
</dbReference>
<protein>
    <submittedName>
        <fullName evidence="1">Uncharacterized protein</fullName>
    </submittedName>
</protein>
<dbReference type="Proteomes" id="UP000824881">
    <property type="component" value="Unassembled WGS sequence"/>
</dbReference>
<evidence type="ECO:0000313" key="2">
    <source>
        <dbReference type="Proteomes" id="UP000824881"/>
    </source>
</evidence>
<keyword evidence="2" id="KW-1185">Reference proteome</keyword>
<name>A0ACB7IH11_PLECO</name>
<accession>A0ACB7IH11</accession>
<comment type="caution">
    <text evidence="1">The sequence shown here is derived from an EMBL/GenBank/DDBJ whole genome shotgun (WGS) entry which is preliminary data.</text>
</comment>
<sequence>MSTNLDVEIGDLLQRLQDKLEERDAAQALNTPQIPRSPRSGLGGEYINELTPPTGTMFFKRETHTILDQEWIYSENPSLRMLLAMLTWRVDVYTYVSNATPDDPLFSEKNGSILVVFVHSGMVGNAGPGTCETTLRVECLPGSTIIPQAQLPPQDSGVPASRRILNYTISYEERLSLFNNGGNGVFDFYTRYKEDFSRRNSEQISRVVPNGCELGVRTPTKSDEYLKIAGVSIFHTADPKGLPAYFGMCRAIGELEVDATKLRLTYKCRLRYRQFQGTYVLP</sequence>
<proteinExistence type="predicted"/>
<evidence type="ECO:0000313" key="1">
    <source>
        <dbReference type="EMBL" id="KAG9217505.1"/>
    </source>
</evidence>
<gene>
    <name evidence="1" type="ORF">CCMSSC00406_0008617</name>
</gene>